<evidence type="ECO:0000256" key="1">
    <source>
        <dbReference type="ARBA" id="ARBA00022448"/>
    </source>
</evidence>
<dbReference type="GO" id="GO:0005524">
    <property type="term" value="F:ATP binding"/>
    <property type="evidence" value="ECO:0007669"/>
    <property type="project" value="UniProtKB-KW"/>
</dbReference>
<reference evidence="8" key="1">
    <citation type="journal article" date="2019" name="Int. J. Syst. Evol. Microbiol.">
        <title>The Global Catalogue of Microorganisms (GCM) 10K type strain sequencing project: providing services to taxonomists for standard genome sequencing and annotation.</title>
        <authorList>
            <consortium name="The Broad Institute Genomics Platform"/>
            <consortium name="The Broad Institute Genome Sequencing Center for Infectious Disease"/>
            <person name="Wu L."/>
            <person name="Ma J."/>
        </authorList>
    </citation>
    <scope>NUCLEOTIDE SEQUENCE [LARGE SCALE GENOMIC DNA]</scope>
    <source>
        <strain evidence="8">JCM 30774</strain>
    </source>
</reference>
<dbReference type="PROSITE" id="PS00211">
    <property type="entry name" value="ABC_TRANSPORTER_1"/>
    <property type="match status" value="1"/>
</dbReference>
<keyword evidence="3 7" id="KW-0067">ATP-binding</keyword>
<keyword evidence="8" id="KW-1185">Reference proteome</keyword>
<protein>
    <submittedName>
        <fullName evidence="7">Heme ABC transporter ATP-binding protein</fullName>
    </submittedName>
</protein>
<dbReference type="SMART" id="SM00382">
    <property type="entry name" value="AAA"/>
    <property type="match status" value="1"/>
</dbReference>
<dbReference type="RefSeq" id="WP_377368545.1">
    <property type="nucleotide sequence ID" value="NZ_JBHTMN010000014.1"/>
</dbReference>
<evidence type="ECO:0000256" key="2">
    <source>
        <dbReference type="ARBA" id="ARBA00022741"/>
    </source>
</evidence>
<organism evidence="7 8">
    <name type="scientific">Rhodanobacter aciditrophus</name>
    <dbReference type="NCBI Taxonomy" id="1623218"/>
    <lineage>
        <taxon>Bacteria</taxon>
        <taxon>Pseudomonadati</taxon>
        <taxon>Pseudomonadota</taxon>
        <taxon>Gammaproteobacteria</taxon>
        <taxon>Lysobacterales</taxon>
        <taxon>Rhodanobacteraceae</taxon>
        <taxon>Rhodanobacter</taxon>
    </lineage>
</organism>
<dbReference type="InterPro" id="IPR027417">
    <property type="entry name" value="P-loop_NTPase"/>
</dbReference>
<evidence type="ECO:0000313" key="8">
    <source>
        <dbReference type="Proteomes" id="UP001597059"/>
    </source>
</evidence>
<keyword evidence="1" id="KW-0813">Transport</keyword>
<keyword evidence="4" id="KW-1278">Translocase</keyword>
<dbReference type="Gene3D" id="3.40.50.300">
    <property type="entry name" value="P-loop containing nucleotide triphosphate hydrolases"/>
    <property type="match status" value="1"/>
</dbReference>
<evidence type="ECO:0000256" key="4">
    <source>
        <dbReference type="ARBA" id="ARBA00022967"/>
    </source>
</evidence>
<dbReference type="InterPro" id="IPR003593">
    <property type="entry name" value="AAA+_ATPase"/>
</dbReference>
<dbReference type="SUPFAM" id="SSF52540">
    <property type="entry name" value="P-loop containing nucleoside triphosphate hydrolases"/>
    <property type="match status" value="1"/>
</dbReference>
<evidence type="ECO:0000256" key="3">
    <source>
        <dbReference type="ARBA" id="ARBA00022840"/>
    </source>
</evidence>
<accession>A0ABW4B2F5</accession>
<dbReference type="EMBL" id="JBHTMN010000014">
    <property type="protein sequence ID" value="MFD1384383.1"/>
    <property type="molecule type" value="Genomic_DNA"/>
</dbReference>
<comment type="caution">
    <text evidence="7">The sequence shown here is derived from an EMBL/GenBank/DDBJ whole genome shotgun (WGS) entry which is preliminary data.</text>
</comment>
<dbReference type="CDD" id="cd03214">
    <property type="entry name" value="ABC_Iron-Siderophores_B12_Hemin"/>
    <property type="match status" value="1"/>
</dbReference>
<dbReference type="PANTHER" id="PTHR42794">
    <property type="entry name" value="HEMIN IMPORT ATP-BINDING PROTEIN HMUV"/>
    <property type="match status" value="1"/>
</dbReference>
<dbReference type="PROSITE" id="PS50893">
    <property type="entry name" value="ABC_TRANSPORTER_2"/>
    <property type="match status" value="1"/>
</dbReference>
<dbReference type="Pfam" id="PF00005">
    <property type="entry name" value="ABC_tran"/>
    <property type="match status" value="1"/>
</dbReference>
<dbReference type="PANTHER" id="PTHR42794:SF1">
    <property type="entry name" value="HEMIN IMPORT ATP-BINDING PROTEIN HMUV"/>
    <property type="match status" value="1"/>
</dbReference>
<feature type="domain" description="ABC transporter" evidence="6">
    <location>
        <begin position="2"/>
        <end position="238"/>
    </location>
</feature>
<dbReference type="NCBIfam" id="NF010068">
    <property type="entry name" value="PRK13548.1"/>
    <property type="match status" value="1"/>
</dbReference>
<evidence type="ECO:0000259" key="6">
    <source>
        <dbReference type="PROSITE" id="PS50893"/>
    </source>
</evidence>
<comment type="function">
    <text evidence="5">Part of the ABC transporter complex HmuTUV involved in hemin import. Responsible for energy coupling to the transport system.</text>
</comment>
<evidence type="ECO:0000256" key="5">
    <source>
        <dbReference type="ARBA" id="ARBA00037066"/>
    </source>
</evidence>
<keyword evidence="2" id="KW-0547">Nucleotide-binding</keyword>
<sequence>MIVTHDVGVAIRHKSIIEGVNFVAKPSELVSIAGPNGSGKTTFLRALTGEMAYSGDIMFDGNNMVSMPDWKLATRRAVLPQSTSLSFPFTVLEVVRLGLRNGMDGSHPELLSLALAKVGLKGFEPRFYQELSGGEKQRVQLARVLVQVWHPVVAGDAQWLFLDEPVSALDIGHQIEVMSIAREFANAGGGVIAVMHDLNLAAMYSDSIALFEKGRLLIQDSPPVVMTNENLTRAYQWPIQVNQLPTAPMSFVLPQASAK</sequence>
<evidence type="ECO:0000313" key="7">
    <source>
        <dbReference type="EMBL" id="MFD1384383.1"/>
    </source>
</evidence>
<dbReference type="InterPro" id="IPR017871">
    <property type="entry name" value="ABC_transporter-like_CS"/>
</dbReference>
<dbReference type="Proteomes" id="UP001597059">
    <property type="component" value="Unassembled WGS sequence"/>
</dbReference>
<name>A0ABW4B2F5_9GAMM</name>
<proteinExistence type="predicted"/>
<gene>
    <name evidence="7" type="ORF">ACFQ45_13470</name>
</gene>
<dbReference type="InterPro" id="IPR003439">
    <property type="entry name" value="ABC_transporter-like_ATP-bd"/>
</dbReference>